<dbReference type="InterPro" id="IPR026030">
    <property type="entry name" value="Pur-cyt_permease_Fcy2/21/22"/>
</dbReference>
<feature type="transmembrane region" description="Helical" evidence="9">
    <location>
        <begin position="76"/>
        <end position="94"/>
    </location>
</feature>
<keyword evidence="11" id="KW-1185">Reference proteome</keyword>
<keyword evidence="6 7" id="KW-0472">Membrane</keyword>
<feature type="transmembrane region" description="Helical" evidence="9">
    <location>
        <begin position="273"/>
        <end position="298"/>
    </location>
</feature>
<keyword evidence="3 7" id="KW-0813">Transport</keyword>
<dbReference type="Proteomes" id="UP001501020">
    <property type="component" value="Unassembled WGS sequence"/>
</dbReference>
<dbReference type="InterPro" id="IPR001248">
    <property type="entry name" value="Pur-cyt_permease"/>
</dbReference>
<evidence type="ECO:0000256" key="7">
    <source>
        <dbReference type="PIRNR" id="PIRNR002744"/>
    </source>
</evidence>
<evidence type="ECO:0000256" key="2">
    <source>
        <dbReference type="ARBA" id="ARBA00008974"/>
    </source>
</evidence>
<proteinExistence type="inferred from homology"/>
<dbReference type="Pfam" id="PF02133">
    <property type="entry name" value="Transp_cyt_pur"/>
    <property type="match status" value="1"/>
</dbReference>
<protein>
    <submittedName>
        <fullName evidence="10">Cytosine permease</fullName>
    </submittedName>
</protein>
<evidence type="ECO:0000256" key="8">
    <source>
        <dbReference type="SAM" id="MobiDB-lite"/>
    </source>
</evidence>
<evidence type="ECO:0000256" key="6">
    <source>
        <dbReference type="ARBA" id="ARBA00023136"/>
    </source>
</evidence>
<evidence type="ECO:0000313" key="11">
    <source>
        <dbReference type="Proteomes" id="UP001501020"/>
    </source>
</evidence>
<comment type="caution">
    <text evidence="10">The sequence shown here is derived from an EMBL/GenBank/DDBJ whole genome shotgun (WGS) entry which is preliminary data.</text>
</comment>
<dbReference type="PANTHER" id="PTHR31806">
    <property type="entry name" value="PURINE-CYTOSINE PERMEASE FCY2-RELATED"/>
    <property type="match status" value="1"/>
</dbReference>
<reference evidence="11" key="1">
    <citation type="journal article" date="2019" name="Int. J. Syst. Evol. Microbiol.">
        <title>The Global Catalogue of Microorganisms (GCM) 10K type strain sequencing project: providing services to taxonomists for standard genome sequencing and annotation.</title>
        <authorList>
            <consortium name="The Broad Institute Genomics Platform"/>
            <consortium name="The Broad Institute Genome Sequencing Center for Infectious Disease"/>
            <person name="Wu L."/>
            <person name="Ma J."/>
        </authorList>
    </citation>
    <scope>NUCLEOTIDE SEQUENCE [LARGE SCALE GENOMIC DNA]</scope>
    <source>
        <strain evidence="11">JCM 13850</strain>
    </source>
</reference>
<feature type="transmembrane region" description="Helical" evidence="9">
    <location>
        <begin position="436"/>
        <end position="453"/>
    </location>
</feature>
<keyword evidence="5 9" id="KW-1133">Transmembrane helix</keyword>
<comment type="subcellular location">
    <subcellularLocation>
        <location evidence="1">Membrane</location>
        <topology evidence="1">Multi-pass membrane protein</topology>
    </subcellularLocation>
</comment>
<evidence type="ECO:0000256" key="1">
    <source>
        <dbReference type="ARBA" id="ARBA00004141"/>
    </source>
</evidence>
<dbReference type="EMBL" id="BAAAMR010000073">
    <property type="protein sequence ID" value="GAA2156790.1"/>
    <property type="molecule type" value="Genomic_DNA"/>
</dbReference>
<evidence type="ECO:0000256" key="4">
    <source>
        <dbReference type="ARBA" id="ARBA00022692"/>
    </source>
</evidence>
<feature type="transmembrane region" description="Helical" evidence="9">
    <location>
        <begin position="231"/>
        <end position="253"/>
    </location>
</feature>
<evidence type="ECO:0000256" key="5">
    <source>
        <dbReference type="ARBA" id="ARBA00022989"/>
    </source>
</evidence>
<feature type="transmembrane region" description="Helical" evidence="9">
    <location>
        <begin position="310"/>
        <end position="330"/>
    </location>
</feature>
<accession>A0ABP5LZT8</accession>
<evidence type="ECO:0000256" key="9">
    <source>
        <dbReference type="SAM" id="Phobius"/>
    </source>
</evidence>
<organism evidence="10 11">
    <name type="scientific">Actinomadura napierensis</name>
    <dbReference type="NCBI Taxonomy" id="267854"/>
    <lineage>
        <taxon>Bacteria</taxon>
        <taxon>Bacillati</taxon>
        <taxon>Actinomycetota</taxon>
        <taxon>Actinomycetes</taxon>
        <taxon>Streptosporangiales</taxon>
        <taxon>Thermomonosporaceae</taxon>
        <taxon>Actinomadura</taxon>
    </lineage>
</organism>
<feature type="transmembrane region" description="Helical" evidence="9">
    <location>
        <begin position="201"/>
        <end position="219"/>
    </location>
</feature>
<feature type="transmembrane region" description="Helical" evidence="9">
    <location>
        <begin position="361"/>
        <end position="379"/>
    </location>
</feature>
<dbReference type="PIRSF" id="PIRSF002744">
    <property type="entry name" value="Pur-cyt_permease"/>
    <property type="match status" value="1"/>
</dbReference>
<dbReference type="PANTHER" id="PTHR31806:SF1">
    <property type="entry name" value="PURINE-CYTOSINE PERMEASE FCY2-RELATED"/>
    <property type="match status" value="1"/>
</dbReference>
<feature type="transmembrane region" description="Helical" evidence="9">
    <location>
        <begin position="473"/>
        <end position="489"/>
    </location>
</feature>
<dbReference type="Gene3D" id="1.10.4160.10">
    <property type="entry name" value="Hydantoin permease"/>
    <property type="match status" value="1"/>
</dbReference>
<feature type="transmembrane region" description="Helical" evidence="9">
    <location>
        <begin position="175"/>
        <end position="195"/>
    </location>
</feature>
<evidence type="ECO:0000256" key="3">
    <source>
        <dbReference type="ARBA" id="ARBA00022448"/>
    </source>
</evidence>
<comment type="similarity">
    <text evidence="2 7">Belongs to the purine-cytosine permease (2.A.39) family.</text>
</comment>
<feature type="transmembrane region" description="Helical" evidence="9">
    <location>
        <begin position="391"/>
        <end position="410"/>
    </location>
</feature>
<sequence length="499" mass="51446">MTESSRGGTTPHTPLPTSSESATREGAPEGVVVREGDYGARIAAVEPGGAGFIPLGQRHGRPLDLLWTWTSPNLEFATVFLGVLAVAAFGLTFWQATAAIVAGTLLGSATHAVLSARGPRYGVPEMVLGRVPFGHRGNMLPSAINSVAGGVGWFAVNSVSGSLALNTLTGMPKPLCLAIVVALQAGVAFFGHNLVHAYERYAFPVLAVVFGIASVIILAKADVGAPAPDGAGTGGIGAFLIVVGASFGYAAGWNPYAADYTRYLPSTASPRAAGLWAGLGVFAGCTVLQIVGAASATLGGKALADPTGAFTGHLPSLVANLTLLVIAIGAVGANAINIYSGSMSFVATGIRLPLPVRLQRALVAGAFGAVGLVVAYFGLDDAGHDYEAFLLVIAYWIGPWLGVVLADLVLRRGVWTARDADARVDAMVFDVRRRSWAGPAAMAVAVVVSVWLFSNQEKYVGIVPSHHPSFGDITFAVGFVLAALLYAVLRKVPGFRENG</sequence>
<feature type="compositionally biased region" description="Polar residues" evidence="8">
    <location>
        <begin position="1"/>
        <end position="21"/>
    </location>
</feature>
<name>A0ABP5LZT8_9ACTN</name>
<gene>
    <name evidence="10" type="ORF">GCM10009727_65950</name>
</gene>
<feature type="region of interest" description="Disordered" evidence="8">
    <location>
        <begin position="1"/>
        <end position="30"/>
    </location>
</feature>
<keyword evidence="4 9" id="KW-0812">Transmembrane</keyword>
<evidence type="ECO:0000313" key="10">
    <source>
        <dbReference type="EMBL" id="GAA2156790.1"/>
    </source>
</evidence>
<dbReference type="RefSeq" id="WP_344276242.1">
    <property type="nucleotide sequence ID" value="NZ_BAAAMR010000073.1"/>
</dbReference>